<evidence type="ECO:0000256" key="1">
    <source>
        <dbReference type="SAM" id="MobiDB-lite"/>
    </source>
</evidence>
<proteinExistence type="predicted"/>
<dbReference type="AlphaFoldDB" id="M3FRU4"/>
<dbReference type="EMBL" id="AHOR02000017">
    <property type="protein sequence ID" value="EMF83012.1"/>
    <property type="molecule type" value="Genomic_DNA"/>
</dbReference>
<organism evidence="2 3">
    <name type="scientific">Leptospira weilii serovar Topaz str. LT2116</name>
    <dbReference type="NCBI Taxonomy" id="1088540"/>
    <lineage>
        <taxon>Bacteria</taxon>
        <taxon>Pseudomonadati</taxon>
        <taxon>Spirochaetota</taxon>
        <taxon>Spirochaetia</taxon>
        <taxon>Leptospirales</taxon>
        <taxon>Leptospiraceae</taxon>
        <taxon>Leptospira</taxon>
    </lineage>
</organism>
<feature type="compositionally biased region" description="Basic and acidic residues" evidence="1">
    <location>
        <begin position="38"/>
        <end position="61"/>
    </location>
</feature>
<dbReference type="Proteomes" id="UP000011770">
    <property type="component" value="Unassembled WGS sequence"/>
</dbReference>
<name>M3FRU4_9LEPT</name>
<sequence length="61" mass="6643">MFGAAVRILFLLFAVSLDSQKAPKEPTLPVEPTVGDSRNQRGETEKQTGAGADERGEKKLR</sequence>
<evidence type="ECO:0000313" key="3">
    <source>
        <dbReference type="Proteomes" id="UP000011770"/>
    </source>
</evidence>
<protein>
    <submittedName>
        <fullName evidence="2">Uncharacterized protein</fullName>
    </submittedName>
</protein>
<evidence type="ECO:0000313" key="2">
    <source>
        <dbReference type="EMBL" id="EMF83012.1"/>
    </source>
</evidence>
<comment type="caution">
    <text evidence="2">The sequence shown here is derived from an EMBL/GenBank/DDBJ whole genome shotgun (WGS) entry which is preliminary data.</text>
</comment>
<feature type="region of interest" description="Disordered" evidence="1">
    <location>
        <begin position="21"/>
        <end position="61"/>
    </location>
</feature>
<reference evidence="2 3" key="1">
    <citation type="submission" date="2013-01" db="EMBL/GenBank/DDBJ databases">
        <authorList>
            <person name="Harkins D.M."/>
            <person name="Durkin A.S."/>
            <person name="Brinkac L.M."/>
            <person name="Haft D.H."/>
            <person name="Selengut J.D."/>
            <person name="Sanka R."/>
            <person name="DePew J."/>
            <person name="Purushe J."/>
            <person name="Tulsiani S.M."/>
            <person name="Graham G.C."/>
            <person name="Burns M.-A."/>
            <person name="Dohnt M.F."/>
            <person name="Smythe L.D."/>
            <person name="McKay D.B."/>
            <person name="Craig S.B."/>
            <person name="Vinetz J.M."/>
            <person name="Sutton G.G."/>
            <person name="Nierman W.C."/>
            <person name="Fouts D.E."/>
        </authorList>
    </citation>
    <scope>NUCLEOTIDE SEQUENCE [LARGE SCALE GENOMIC DNA]</scope>
    <source>
        <strain evidence="2 3">LT2116</strain>
    </source>
</reference>
<accession>M3FRU4</accession>
<gene>
    <name evidence="2" type="ORF">LEP1GSC188_2737</name>
</gene>